<gene>
    <name evidence="1" type="ORF">E1294_44825</name>
</gene>
<dbReference type="EMBL" id="SMKP01000215">
    <property type="protein sequence ID" value="TDD11643.1"/>
    <property type="molecule type" value="Genomic_DNA"/>
</dbReference>
<dbReference type="AlphaFoldDB" id="A0A4R4W6H1"/>
<dbReference type="Proteomes" id="UP000294543">
    <property type="component" value="Unassembled WGS sequence"/>
</dbReference>
<protein>
    <submittedName>
        <fullName evidence="1">Uncharacterized protein</fullName>
    </submittedName>
</protein>
<reference evidence="1 2" key="1">
    <citation type="submission" date="2019-03" db="EMBL/GenBank/DDBJ databases">
        <title>Draft genome sequences of novel Actinobacteria.</title>
        <authorList>
            <person name="Sahin N."/>
            <person name="Ay H."/>
            <person name="Saygin H."/>
        </authorList>
    </citation>
    <scope>NUCLEOTIDE SEQUENCE [LARGE SCALE GENOMIC DNA]</scope>
    <source>
        <strain evidence="1 2">KC712</strain>
    </source>
</reference>
<evidence type="ECO:0000313" key="1">
    <source>
        <dbReference type="EMBL" id="TDD11643.1"/>
    </source>
</evidence>
<dbReference type="OrthoDB" id="5239543at2"/>
<accession>A0A4R4W6H1</accession>
<proteinExistence type="predicted"/>
<organism evidence="1 2">
    <name type="scientific">Nonomuraea diastatica</name>
    <dbReference type="NCBI Taxonomy" id="1848329"/>
    <lineage>
        <taxon>Bacteria</taxon>
        <taxon>Bacillati</taxon>
        <taxon>Actinomycetota</taxon>
        <taxon>Actinomycetes</taxon>
        <taxon>Streptosporangiales</taxon>
        <taxon>Streptosporangiaceae</taxon>
        <taxon>Nonomuraea</taxon>
    </lineage>
</organism>
<name>A0A4R4W6H1_9ACTN</name>
<keyword evidence="2" id="KW-1185">Reference proteome</keyword>
<sequence>MRGEIAKAMPMPVALRRSHDESSGRLEIMALMYDLDGALKAGQLGLARYTAGSLIDASVAVWLRERCTALPAFEHATARARVALSVLRAVNPDLASRVSALYCAALPLDVDAVTSHCQAVLDLVGDLTGHGSDGLASAVRAWAESARATRDLCERLGVPVGDFYWAPPDAETWHSDVLKHAAMEASS</sequence>
<evidence type="ECO:0000313" key="2">
    <source>
        <dbReference type="Proteomes" id="UP000294543"/>
    </source>
</evidence>
<comment type="caution">
    <text evidence="1">The sequence shown here is derived from an EMBL/GenBank/DDBJ whole genome shotgun (WGS) entry which is preliminary data.</text>
</comment>
<dbReference type="RefSeq" id="WP_132517701.1">
    <property type="nucleotide sequence ID" value="NZ_SMKP01000215.1"/>
</dbReference>